<sequence>MEGNFLEKKSRQVARAIISSNGKILIAQLVGAHSFLPGGGVEMGEGVQMALLREIKEELGVTNCEVRRFIGVVENCFVNDESIMIHEVNYLFEVSSNELISNFQPNSFEPHLIFNWIDATVESFKKHNVLPLLLSEIIPDFFLVKNSIWLTNMR</sequence>
<comment type="caution">
    <text evidence="4">The sequence shown here is derived from an EMBL/GenBank/DDBJ whole genome shotgun (WGS) entry which is preliminary data.</text>
</comment>
<dbReference type="EMBL" id="PYHP01000101">
    <property type="protein sequence ID" value="PUA34622.1"/>
    <property type="molecule type" value="Genomic_DNA"/>
</dbReference>
<dbReference type="PROSITE" id="PS51462">
    <property type="entry name" value="NUDIX"/>
    <property type="match status" value="1"/>
</dbReference>
<gene>
    <name evidence="4" type="ORF">C8Z91_34725</name>
</gene>
<dbReference type="InterPro" id="IPR020084">
    <property type="entry name" value="NUDIX_hydrolase_CS"/>
</dbReference>
<dbReference type="PROSITE" id="PS00893">
    <property type="entry name" value="NUDIX_BOX"/>
    <property type="match status" value="1"/>
</dbReference>
<dbReference type="SUPFAM" id="SSF55811">
    <property type="entry name" value="Nudix"/>
    <property type="match status" value="1"/>
</dbReference>
<dbReference type="Proteomes" id="UP000244184">
    <property type="component" value="Unassembled WGS sequence"/>
</dbReference>
<name>A0A2T6FRU1_9BACL</name>
<evidence type="ECO:0000259" key="3">
    <source>
        <dbReference type="PROSITE" id="PS51462"/>
    </source>
</evidence>
<dbReference type="PANTHER" id="PTHR43046">
    <property type="entry name" value="GDP-MANNOSE MANNOSYL HYDROLASE"/>
    <property type="match status" value="1"/>
</dbReference>
<protein>
    <submittedName>
        <fullName evidence="4">DNA mismatch repair protein MutT</fullName>
    </submittedName>
</protein>
<accession>A0A2T6FRU1</accession>
<evidence type="ECO:0000313" key="5">
    <source>
        <dbReference type="Proteomes" id="UP000244184"/>
    </source>
</evidence>
<proteinExistence type="predicted"/>
<feature type="domain" description="Nudix hydrolase" evidence="3">
    <location>
        <begin position="8"/>
        <end position="152"/>
    </location>
</feature>
<reference evidence="4 5" key="1">
    <citation type="submission" date="2018-03" db="EMBL/GenBank/DDBJ databases">
        <title>Genome sequence of Paenibacillus elgii strain AC13 an antimicrobial compound producing bacteria.</title>
        <authorList>
            <person name="Kurokawa A.S."/>
            <person name="Araujo J.F."/>
            <person name="Costa R.A."/>
            <person name="Ortega D.B."/>
            <person name="Pires A.S."/>
            <person name="Pappas G.J.Jr."/>
            <person name="Franco O.L."/>
            <person name="Barreto C."/>
            <person name="Magalhaes B.S."/>
            <person name="Kruger R.H."/>
        </authorList>
    </citation>
    <scope>NUCLEOTIDE SEQUENCE [LARGE SCALE GENOMIC DNA]</scope>
    <source>
        <strain evidence="4 5">AC13</strain>
    </source>
</reference>
<dbReference type="AlphaFoldDB" id="A0A2T6FRU1"/>
<dbReference type="GO" id="GO:0016787">
    <property type="term" value="F:hydrolase activity"/>
    <property type="evidence" value="ECO:0007669"/>
    <property type="project" value="UniProtKB-KW"/>
</dbReference>
<comment type="cofactor">
    <cofactor evidence="1">
        <name>Mg(2+)</name>
        <dbReference type="ChEBI" id="CHEBI:18420"/>
    </cofactor>
</comment>
<dbReference type="Gene3D" id="3.90.79.10">
    <property type="entry name" value="Nucleoside Triphosphate Pyrophosphohydrolase"/>
    <property type="match status" value="1"/>
</dbReference>
<evidence type="ECO:0000313" key="4">
    <source>
        <dbReference type="EMBL" id="PUA34622.1"/>
    </source>
</evidence>
<keyword evidence="2" id="KW-0378">Hydrolase</keyword>
<dbReference type="InterPro" id="IPR015797">
    <property type="entry name" value="NUDIX_hydrolase-like_dom_sf"/>
</dbReference>
<evidence type="ECO:0000256" key="2">
    <source>
        <dbReference type="ARBA" id="ARBA00022801"/>
    </source>
</evidence>
<dbReference type="PANTHER" id="PTHR43046:SF14">
    <property type="entry name" value="MUTT_NUDIX FAMILY PROTEIN"/>
    <property type="match status" value="1"/>
</dbReference>
<evidence type="ECO:0000256" key="1">
    <source>
        <dbReference type="ARBA" id="ARBA00001946"/>
    </source>
</evidence>
<dbReference type="InterPro" id="IPR000086">
    <property type="entry name" value="NUDIX_hydrolase_dom"/>
</dbReference>
<organism evidence="4 5">
    <name type="scientific">Paenibacillus elgii</name>
    <dbReference type="NCBI Taxonomy" id="189691"/>
    <lineage>
        <taxon>Bacteria</taxon>
        <taxon>Bacillati</taxon>
        <taxon>Bacillota</taxon>
        <taxon>Bacilli</taxon>
        <taxon>Bacillales</taxon>
        <taxon>Paenibacillaceae</taxon>
        <taxon>Paenibacillus</taxon>
    </lineage>
</organism>
<dbReference type="Pfam" id="PF00293">
    <property type="entry name" value="NUDIX"/>
    <property type="match status" value="1"/>
</dbReference>